<dbReference type="RefSeq" id="WP_227019634.1">
    <property type="nucleotide sequence ID" value="NZ_JAGSND010000013.1"/>
</dbReference>
<evidence type="ECO:0000313" key="6">
    <source>
        <dbReference type="Proteomes" id="UP000675664"/>
    </source>
</evidence>
<evidence type="ECO:0000256" key="1">
    <source>
        <dbReference type="ARBA" id="ARBA00007557"/>
    </source>
</evidence>
<dbReference type="NCBIfam" id="NF040731">
    <property type="entry name" value="flavo_sub_EftB"/>
    <property type="match status" value="1"/>
</dbReference>
<dbReference type="InterPro" id="IPR014730">
    <property type="entry name" value="ETF_a/b_N"/>
</dbReference>
<accession>A0A8J7W5K5</accession>
<dbReference type="PANTHER" id="PTHR21294:SF17">
    <property type="entry name" value="PROTEIN FIXA"/>
    <property type="match status" value="1"/>
</dbReference>
<evidence type="ECO:0000256" key="3">
    <source>
        <dbReference type="ARBA" id="ARBA00049933"/>
    </source>
</evidence>
<reference evidence="5" key="2">
    <citation type="submission" date="2021-04" db="EMBL/GenBank/DDBJ databases">
        <authorList>
            <person name="Liu J."/>
        </authorList>
    </citation>
    <scope>NUCLEOTIDE SEQUENCE</scope>
    <source>
        <strain evidence="5">BAD-6</strain>
    </source>
</reference>
<evidence type="ECO:0000256" key="2">
    <source>
        <dbReference type="ARBA" id="ARBA00042002"/>
    </source>
</evidence>
<feature type="domain" description="Electron transfer flavoprotein alpha/beta-subunit N-terminal" evidence="4">
    <location>
        <begin position="24"/>
        <end position="217"/>
    </location>
</feature>
<comment type="cofactor">
    <cofactor evidence="3">
        <name>AMP</name>
        <dbReference type="ChEBI" id="CHEBI:456215"/>
    </cofactor>
</comment>
<evidence type="ECO:0000259" key="4">
    <source>
        <dbReference type="SMART" id="SM00893"/>
    </source>
</evidence>
<dbReference type="PROSITE" id="PS01065">
    <property type="entry name" value="ETF_BETA"/>
    <property type="match status" value="1"/>
</dbReference>
<organism evidence="5 6">
    <name type="scientific">Sinanaerobacter chloroacetimidivorans</name>
    <dbReference type="NCBI Taxonomy" id="2818044"/>
    <lineage>
        <taxon>Bacteria</taxon>
        <taxon>Bacillati</taxon>
        <taxon>Bacillota</taxon>
        <taxon>Clostridia</taxon>
        <taxon>Peptostreptococcales</taxon>
        <taxon>Anaerovoracaceae</taxon>
        <taxon>Sinanaerobacter</taxon>
    </lineage>
</organism>
<comment type="similarity">
    <text evidence="1">Belongs to the ETF beta-subunit/FixA family.</text>
</comment>
<keyword evidence="6" id="KW-1185">Reference proteome</keyword>
<dbReference type="SMART" id="SM00893">
    <property type="entry name" value="ETF"/>
    <property type="match status" value="1"/>
</dbReference>
<gene>
    <name evidence="5" type="ORF">KCX82_16595</name>
</gene>
<dbReference type="PIRSF" id="PIRSF000090">
    <property type="entry name" value="Beta-ETF"/>
    <property type="match status" value="1"/>
</dbReference>
<dbReference type="InterPro" id="IPR012255">
    <property type="entry name" value="ETF_b"/>
</dbReference>
<dbReference type="SUPFAM" id="SSF52402">
    <property type="entry name" value="Adenine nucleotide alpha hydrolases-like"/>
    <property type="match status" value="1"/>
</dbReference>
<dbReference type="Proteomes" id="UP000675664">
    <property type="component" value="Unassembled WGS sequence"/>
</dbReference>
<reference evidence="5" key="1">
    <citation type="submission" date="2021-04" db="EMBL/GenBank/DDBJ databases">
        <title>Sinoanaerobacter chloroacetimidivorans sp. nov., an obligate anaerobic bacterium isolated from anaerobic sludge.</title>
        <authorList>
            <person name="Bao Y."/>
        </authorList>
    </citation>
    <scope>NUCLEOTIDE SEQUENCE</scope>
    <source>
        <strain evidence="5">BAD-6</strain>
    </source>
</reference>
<evidence type="ECO:0000313" key="5">
    <source>
        <dbReference type="EMBL" id="MBR0599508.1"/>
    </source>
</evidence>
<dbReference type="InterPro" id="IPR014729">
    <property type="entry name" value="Rossmann-like_a/b/a_fold"/>
</dbReference>
<dbReference type="Gene3D" id="3.40.50.620">
    <property type="entry name" value="HUPs"/>
    <property type="match status" value="1"/>
</dbReference>
<dbReference type="InterPro" id="IPR033948">
    <property type="entry name" value="ETF_beta_N"/>
</dbReference>
<sequence length="266" mass="29000">MAFKIIVCAKQVPDTNEIKIDPVKKTLIREGVPSILNHDDANALEEALKIKDTYPDTHVTVVTMGPPQAKDMLLECLAMGADEGVLVSDRAVGGSDTWATSNALAAAINKLGEFDLIFAGRQAIDGDTAQVGPQIAEKLGLPQVTYVTEFEIAEDKKHITVKRALEDGYELIKIQTPCMLTAIKELNNPRYMSINGIFDWANKEVKVWNAKDIEVDLATVGLDASPTNVYRSFTPAPKGKGMMIEADGEKEQAKALLINLKAKHVI</sequence>
<comment type="caution">
    <text evidence="5">The sequence shown here is derived from an EMBL/GenBank/DDBJ whole genome shotgun (WGS) entry which is preliminary data.</text>
</comment>
<dbReference type="AlphaFoldDB" id="A0A8J7W5K5"/>
<dbReference type="GO" id="GO:0009055">
    <property type="term" value="F:electron transfer activity"/>
    <property type="evidence" value="ECO:0007669"/>
    <property type="project" value="InterPro"/>
</dbReference>
<name>A0A8J7W5K5_9FIRM</name>
<dbReference type="CDD" id="cd01714">
    <property type="entry name" value="ETF_beta"/>
    <property type="match status" value="1"/>
</dbReference>
<proteinExistence type="inferred from homology"/>
<dbReference type="PANTHER" id="PTHR21294">
    <property type="entry name" value="ELECTRON TRANSFER FLAVOPROTEIN BETA-SUBUNIT"/>
    <property type="match status" value="1"/>
</dbReference>
<dbReference type="EMBL" id="JAGSND010000013">
    <property type="protein sequence ID" value="MBR0599508.1"/>
    <property type="molecule type" value="Genomic_DNA"/>
</dbReference>
<dbReference type="Pfam" id="PF01012">
    <property type="entry name" value="ETF"/>
    <property type="match status" value="1"/>
</dbReference>
<dbReference type="InterPro" id="IPR000049">
    <property type="entry name" value="ET-Flavoprotein_bsu_CS"/>
</dbReference>
<protein>
    <recommendedName>
        <fullName evidence="2">Electron transfer flavoprotein small subunit</fullName>
    </recommendedName>
</protein>